<dbReference type="Gene3D" id="2.30.42.10">
    <property type="match status" value="1"/>
</dbReference>
<reference evidence="3 4" key="1">
    <citation type="submission" date="2020-08" db="EMBL/GenBank/DDBJ databases">
        <title>Genomic Encyclopedia of Type Strains, Phase IV (KMG-IV): sequencing the most valuable type-strain genomes for metagenomic binning, comparative biology and taxonomic classification.</title>
        <authorList>
            <person name="Goeker M."/>
        </authorList>
    </citation>
    <scope>NUCLEOTIDE SEQUENCE [LARGE SCALE GENOMIC DNA]</scope>
    <source>
        <strain evidence="3 4">DSM 14878</strain>
    </source>
</reference>
<dbReference type="EC" id="3.4.21.102" evidence="3"/>
<dbReference type="PANTHER" id="PTHR32060">
    <property type="entry name" value="TAIL-SPECIFIC PROTEASE"/>
    <property type="match status" value="1"/>
</dbReference>
<dbReference type="Proteomes" id="UP000532936">
    <property type="component" value="Unassembled WGS sequence"/>
</dbReference>
<name>A0A7W6A3C9_9CAUL</name>
<dbReference type="AlphaFoldDB" id="A0A7W6A3C9"/>
<accession>A0A7W6A3C9</accession>
<dbReference type="EMBL" id="JACIDA010000001">
    <property type="protein sequence ID" value="MBB3871427.1"/>
    <property type="molecule type" value="Genomic_DNA"/>
</dbReference>
<dbReference type="Gene3D" id="3.30.750.44">
    <property type="match status" value="1"/>
</dbReference>
<dbReference type="GO" id="GO:0006508">
    <property type="term" value="P:proteolysis"/>
    <property type="evidence" value="ECO:0007669"/>
    <property type="project" value="UniProtKB-KW"/>
</dbReference>
<dbReference type="InterPro" id="IPR028204">
    <property type="entry name" value="Tricorn_C1"/>
</dbReference>
<feature type="domain" description="Tail specific protease" evidence="2">
    <location>
        <begin position="183"/>
        <end position="388"/>
    </location>
</feature>
<dbReference type="GO" id="GO:0030288">
    <property type="term" value="C:outer membrane-bounded periplasmic space"/>
    <property type="evidence" value="ECO:0007669"/>
    <property type="project" value="TreeGrafter"/>
</dbReference>
<dbReference type="SUPFAM" id="SSF50156">
    <property type="entry name" value="PDZ domain-like"/>
    <property type="match status" value="1"/>
</dbReference>
<keyword evidence="1" id="KW-0732">Signal</keyword>
<dbReference type="Pfam" id="PF03572">
    <property type="entry name" value="Peptidase_S41"/>
    <property type="match status" value="1"/>
</dbReference>
<keyword evidence="3" id="KW-0378">Hydrolase</keyword>
<feature type="chain" id="PRO_5030625664" evidence="1">
    <location>
        <begin position="26"/>
        <end position="405"/>
    </location>
</feature>
<dbReference type="Gene3D" id="3.90.226.10">
    <property type="entry name" value="2-enoyl-CoA Hydratase, Chain A, domain 1"/>
    <property type="match status" value="1"/>
</dbReference>
<dbReference type="RefSeq" id="WP_183195626.1">
    <property type="nucleotide sequence ID" value="NZ_JACIDA010000001.1"/>
</dbReference>
<dbReference type="PANTHER" id="PTHR32060:SF30">
    <property type="entry name" value="CARBOXY-TERMINAL PROCESSING PROTEASE CTPA"/>
    <property type="match status" value="1"/>
</dbReference>
<evidence type="ECO:0000256" key="1">
    <source>
        <dbReference type="SAM" id="SignalP"/>
    </source>
</evidence>
<dbReference type="SUPFAM" id="SSF52096">
    <property type="entry name" value="ClpP/crotonase"/>
    <property type="match status" value="1"/>
</dbReference>
<dbReference type="InterPro" id="IPR029045">
    <property type="entry name" value="ClpP/crotonase-like_dom_sf"/>
</dbReference>
<dbReference type="SMART" id="SM00245">
    <property type="entry name" value="TSPc"/>
    <property type="match status" value="1"/>
</dbReference>
<protein>
    <submittedName>
        <fullName evidence="3">Carboxyl-terminal processing protease</fullName>
        <ecNumber evidence="3">3.4.21.102</ecNumber>
    </submittedName>
</protein>
<organism evidence="3 4">
    <name type="scientific">Brevundimonas mediterranea</name>
    <dbReference type="NCBI Taxonomy" id="74329"/>
    <lineage>
        <taxon>Bacteria</taxon>
        <taxon>Pseudomonadati</taxon>
        <taxon>Pseudomonadota</taxon>
        <taxon>Alphaproteobacteria</taxon>
        <taxon>Caulobacterales</taxon>
        <taxon>Caulobacteraceae</taxon>
        <taxon>Brevundimonas</taxon>
    </lineage>
</organism>
<dbReference type="InterPro" id="IPR005151">
    <property type="entry name" value="Tail-specific_protease"/>
</dbReference>
<feature type="signal peptide" evidence="1">
    <location>
        <begin position="1"/>
        <end position="25"/>
    </location>
</feature>
<evidence type="ECO:0000313" key="4">
    <source>
        <dbReference type="Proteomes" id="UP000532936"/>
    </source>
</evidence>
<dbReference type="CDD" id="cd06567">
    <property type="entry name" value="Peptidase_S41"/>
    <property type="match status" value="1"/>
</dbReference>
<dbReference type="InterPro" id="IPR036034">
    <property type="entry name" value="PDZ_sf"/>
</dbReference>
<evidence type="ECO:0000313" key="3">
    <source>
        <dbReference type="EMBL" id="MBB3871427.1"/>
    </source>
</evidence>
<proteinExistence type="predicted"/>
<comment type="caution">
    <text evidence="3">The sequence shown here is derived from an EMBL/GenBank/DDBJ whole genome shotgun (WGS) entry which is preliminary data.</text>
</comment>
<evidence type="ECO:0000259" key="2">
    <source>
        <dbReference type="SMART" id="SM00245"/>
    </source>
</evidence>
<gene>
    <name evidence="3" type="ORF">GGR11_000941</name>
</gene>
<dbReference type="GO" id="GO:0004252">
    <property type="term" value="F:serine-type endopeptidase activity"/>
    <property type="evidence" value="ECO:0007669"/>
    <property type="project" value="UniProtKB-EC"/>
</dbReference>
<sequence>MNRRRVLLAALGTTAASLPAGRLLAATDRDITFAQDFDEFWTTLRDRYCFFSEKQTDWAQVRRVYRPLAVEAASRADFAAIVAEAAFELYDPHTGVSDMPPGTPRGAISDVLVAYAAGEARVVALQDGGAAASQGLMRNDIIEAVNGVSIADAVQSRMPRCLTNADDHAVAFAAGRAVAGTRGEPRRYRVKRTGGKRIDLVIPTTPRSSLSDVEWRRLEDGIGLITIRSFANDAVVEAFNAALVELRNCPALILDVRGNGGGDTAVARPIMGRFIRKAAPYAMMRRRAGEGLSEPWVETVDPEGPFTFDGPVAVVVDRWSGSMAEGFPMGMKSLGRGVIVGSPMMGLGAAVFPLRLDRTGIDAQYSAEPVYDAQGNPRWHLRPDIEALDGQDPFILAQQFLWGSR</sequence>
<dbReference type="GO" id="GO:0007165">
    <property type="term" value="P:signal transduction"/>
    <property type="evidence" value="ECO:0007669"/>
    <property type="project" value="TreeGrafter"/>
</dbReference>
<dbReference type="Pfam" id="PF14684">
    <property type="entry name" value="Tricorn_C1"/>
    <property type="match status" value="1"/>
</dbReference>
<keyword evidence="3" id="KW-0645">Protease</keyword>